<keyword evidence="10" id="KW-1185">Reference proteome</keyword>
<dbReference type="OrthoDB" id="9770492at2"/>
<feature type="transmembrane region" description="Helical" evidence="7">
    <location>
        <begin position="301"/>
        <end position="319"/>
    </location>
</feature>
<dbReference type="GO" id="GO:0022857">
    <property type="term" value="F:transmembrane transporter activity"/>
    <property type="evidence" value="ECO:0007669"/>
    <property type="project" value="InterPro"/>
</dbReference>
<dbReference type="PANTHER" id="PTHR43129:SF1">
    <property type="entry name" value="FOSMIDOMYCIN RESISTANCE PROTEIN"/>
    <property type="match status" value="1"/>
</dbReference>
<dbReference type="Gene3D" id="1.20.1250.20">
    <property type="entry name" value="MFS general substrate transporter like domains"/>
    <property type="match status" value="2"/>
</dbReference>
<evidence type="ECO:0000259" key="8">
    <source>
        <dbReference type="PROSITE" id="PS50850"/>
    </source>
</evidence>
<evidence type="ECO:0000313" key="10">
    <source>
        <dbReference type="Proteomes" id="UP000295418"/>
    </source>
</evidence>
<dbReference type="RefSeq" id="WP_132418969.1">
    <property type="nucleotide sequence ID" value="NZ_SKFG01000016.1"/>
</dbReference>
<dbReference type="Pfam" id="PF07690">
    <property type="entry name" value="MFS_1"/>
    <property type="match status" value="1"/>
</dbReference>
<feature type="domain" description="Major facilitator superfamily (MFS) profile" evidence="8">
    <location>
        <begin position="29"/>
        <end position="411"/>
    </location>
</feature>
<protein>
    <submittedName>
        <fullName evidence="9">MFS transporter</fullName>
    </submittedName>
</protein>
<accession>A0A4R4EC97</accession>
<evidence type="ECO:0000256" key="2">
    <source>
        <dbReference type="ARBA" id="ARBA00022448"/>
    </source>
</evidence>
<name>A0A4R4EC97_9BACL</name>
<feature type="transmembrane region" description="Helical" evidence="7">
    <location>
        <begin position="98"/>
        <end position="128"/>
    </location>
</feature>
<dbReference type="EMBL" id="SKFG01000016">
    <property type="protein sequence ID" value="TCZ75781.1"/>
    <property type="molecule type" value="Genomic_DNA"/>
</dbReference>
<feature type="transmembrane region" description="Helical" evidence="7">
    <location>
        <begin position="382"/>
        <end position="405"/>
    </location>
</feature>
<feature type="transmembrane region" description="Helical" evidence="7">
    <location>
        <begin position="174"/>
        <end position="200"/>
    </location>
</feature>
<comment type="subcellular location">
    <subcellularLocation>
        <location evidence="1">Cell membrane</location>
        <topology evidence="1">Multi-pass membrane protein</topology>
    </subcellularLocation>
</comment>
<keyword evidence="2" id="KW-0813">Transport</keyword>
<comment type="caution">
    <text evidence="9">The sequence shown here is derived from an EMBL/GenBank/DDBJ whole genome shotgun (WGS) entry which is preliminary data.</text>
</comment>
<evidence type="ECO:0000313" key="9">
    <source>
        <dbReference type="EMBL" id="TCZ75781.1"/>
    </source>
</evidence>
<keyword evidence="5 7" id="KW-0472">Membrane</keyword>
<dbReference type="InterPro" id="IPR036259">
    <property type="entry name" value="MFS_trans_sf"/>
</dbReference>
<proteinExistence type="predicted"/>
<dbReference type="CDD" id="cd17478">
    <property type="entry name" value="MFS_FsR"/>
    <property type="match status" value="1"/>
</dbReference>
<dbReference type="InterPro" id="IPR020846">
    <property type="entry name" value="MFS_dom"/>
</dbReference>
<feature type="region of interest" description="Disordered" evidence="6">
    <location>
        <begin position="1"/>
        <end position="20"/>
    </location>
</feature>
<reference evidence="9 10" key="1">
    <citation type="submission" date="2019-03" db="EMBL/GenBank/DDBJ databases">
        <authorList>
            <person name="Kim M.K.M."/>
        </authorList>
    </citation>
    <scope>NUCLEOTIDE SEQUENCE [LARGE SCALE GENOMIC DNA]</scope>
    <source>
        <strain evidence="9 10">18JY21-1</strain>
    </source>
</reference>
<evidence type="ECO:0000256" key="3">
    <source>
        <dbReference type="ARBA" id="ARBA00022692"/>
    </source>
</evidence>
<dbReference type="PANTHER" id="PTHR43129">
    <property type="entry name" value="FOSMIDOMYCIN RESISTANCE PROTEIN"/>
    <property type="match status" value="1"/>
</dbReference>
<dbReference type="PROSITE" id="PS50850">
    <property type="entry name" value="MFS"/>
    <property type="match status" value="1"/>
</dbReference>
<evidence type="ECO:0000256" key="7">
    <source>
        <dbReference type="SAM" id="Phobius"/>
    </source>
</evidence>
<feature type="transmembrane region" description="Helical" evidence="7">
    <location>
        <begin position="325"/>
        <end position="347"/>
    </location>
</feature>
<dbReference type="SUPFAM" id="SSF103473">
    <property type="entry name" value="MFS general substrate transporter"/>
    <property type="match status" value="1"/>
</dbReference>
<evidence type="ECO:0000256" key="6">
    <source>
        <dbReference type="SAM" id="MobiDB-lite"/>
    </source>
</evidence>
<keyword evidence="4 7" id="KW-1133">Transmembrane helix</keyword>
<feature type="transmembrane region" description="Helical" evidence="7">
    <location>
        <begin position="354"/>
        <end position="376"/>
    </location>
</feature>
<keyword evidence="3 7" id="KW-0812">Transmembrane</keyword>
<dbReference type="GO" id="GO:0005886">
    <property type="term" value="C:plasma membrane"/>
    <property type="evidence" value="ECO:0007669"/>
    <property type="project" value="UniProtKB-SubCell"/>
</dbReference>
<organism evidence="9 10">
    <name type="scientific">Paenibacillus albiflavus</name>
    <dbReference type="NCBI Taxonomy" id="2545760"/>
    <lineage>
        <taxon>Bacteria</taxon>
        <taxon>Bacillati</taxon>
        <taxon>Bacillota</taxon>
        <taxon>Bacilli</taxon>
        <taxon>Bacillales</taxon>
        <taxon>Paenibacillaceae</taxon>
        <taxon>Paenibacillus</taxon>
    </lineage>
</organism>
<evidence type="ECO:0000256" key="4">
    <source>
        <dbReference type="ARBA" id="ARBA00022989"/>
    </source>
</evidence>
<feature type="transmembrane region" description="Helical" evidence="7">
    <location>
        <begin position="271"/>
        <end position="289"/>
    </location>
</feature>
<dbReference type="InterPro" id="IPR011701">
    <property type="entry name" value="MFS"/>
</dbReference>
<feature type="transmembrane region" description="Helical" evidence="7">
    <location>
        <begin position="230"/>
        <end position="259"/>
    </location>
</feature>
<dbReference type="Proteomes" id="UP000295418">
    <property type="component" value="Unassembled WGS sequence"/>
</dbReference>
<evidence type="ECO:0000256" key="5">
    <source>
        <dbReference type="ARBA" id="ARBA00023136"/>
    </source>
</evidence>
<dbReference type="AlphaFoldDB" id="A0A4R4EC97"/>
<sequence>MGSGINTVAGQPATVPKSSPNPNATTYRILFAISLAHLCNDTLQSVVPAIFPVIKESMNLSFTQIGWIYFTIQLTSSIMQPVFGLYSDRKPTPMLLPIGMLLSLIGMLLLSLAPMYALVLLGVVFIGLGSAVFHPEGSRVAHLAAGQRKGLAQSIFQVGGNTGSSMQPVISKWILIPLGQIGAIFFTFVAGFGVLLQLYVAKWYRGVLQTTSLPSKAKIKRAMNPERKQAIITAMILLIAIVLVRSWYSASISSFYAFYLEEVYKISMGNAQIYLLVFLIAGAVGTFFGGPLADRFGKRNVIALSMLGTAPCAMLVPFANEYWLYPLLAITGFILSSSFSVTVVYAQSLLPGRVGLVSGLIIGLAFGLGGIGALAIGELIEYFNISAVIQIVGFLPLLGLLSFMLPSDKKISSWTEEA</sequence>
<gene>
    <name evidence="9" type="ORF">E0485_15475</name>
</gene>
<feature type="transmembrane region" description="Helical" evidence="7">
    <location>
        <begin position="67"/>
        <end position="86"/>
    </location>
</feature>
<evidence type="ECO:0000256" key="1">
    <source>
        <dbReference type="ARBA" id="ARBA00004651"/>
    </source>
</evidence>